<reference evidence="7 8" key="1">
    <citation type="submission" date="2017-07" db="EMBL/GenBank/DDBJ databases">
        <authorList>
            <person name="Sun Z.S."/>
            <person name="Albrecht U."/>
            <person name="Echele G."/>
            <person name="Lee C.C."/>
        </authorList>
    </citation>
    <scope>NUCLEOTIDE SEQUENCE [LARGE SCALE GENOMIC DNA]</scope>
    <source>
        <strain evidence="8">type strain: KCTC 22618</strain>
    </source>
</reference>
<dbReference type="AlphaFoldDB" id="A0A238UBI9"/>
<dbReference type="EC" id="3.6.3.-" evidence="7"/>
<sequence length="389" mass="44931">MENKLTKQELLIQQATEYYNQGDHSLGYRMLLDAALNTNKSEVYKAALAFVEIYEKEENDKSKILDDFIICKETINNFSIEDKNIIGQPILKGISIEKEYKRGKFKLGPIDIKLHKGDIFGLVGENGNGKTTLLTILASLIEKTSGDLSYSFLEHSDDIYDLKSKLVYIPQRTSKWYGSVIDNLKFALVHHGVTGEKNHLLVYMMIARFGLWKYKDLKWSELSSGYKMRFELARTMLRKPEIVLLDEPLANLDILAQQVILEDLKMLAKSHVNPIAMIFSSQQLYEVEKVSDEVIYLRNGKPTDLLGLKTQEENSLIIELDTTNSREDIEKVFQEYELEQIEYNGGVYIIYFKDNTITFNNVLSIIASNNFTIQYIRDISKSTRRFFVY</sequence>
<protein>
    <submittedName>
        <fullName evidence="7">Probable ABC-type transport system, ATPase component</fullName>
        <ecNumber evidence="7">3.6.3.-</ecNumber>
    </submittedName>
</protein>
<keyword evidence="2" id="KW-0813">Transport</keyword>
<dbReference type="Pfam" id="PF00005">
    <property type="entry name" value="ABC_tran"/>
    <property type="match status" value="1"/>
</dbReference>
<dbReference type="InterPro" id="IPR003439">
    <property type="entry name" value="ABC_transporter-like_ATP-bd"/>
</dbReference>
<keyword evidence="8" id="KW-1185">Reference proteome</keyword>
<dbReference type="RefSeq" id="WP_231970176.1">
    <property type="nucleotide sequence ID" value="NZ_LT899436.1"/>
</dbReference>
<dbReference type="SUPFAM" id="SSF52540">
    <property type="entry name" value="P-loop containing nucleoside triphosphate hydrolases"/>
    <property type="match status" value="1"/>
</dbReference>
<keyword evidence="3" id="KW-0536">Nodulation</keyword>
<keyword evidence="4" id="KW-0547">Nucleotide-binding</keyword>
<dbReference type="InterPro" id="IPR003593">
    <property type="entry name" value="AAA+_ATPase"/>
</dbReference>
<comment type="similarity">
    <text evidence="1">Belongs to the ABC transporter superfamily.</text>
</comment>
<dbReference type="Gene3D" id="3.40.50.300">
    <property type="entry name" value="P-loop containing nucleotide triphosphate hydrolases"/>
    <property type="match status" value="1"/>
</dbReference>
<dbReference type="PANTHER" id="PTHR42711:SF5">
    <property type="entry name" value="ABC TRANSPORTER ATP-BINDING PROTEIN NATA"/>
    <property type="match status" value="1"/>
</dbReference>
<evidence type="ECO:0000256" key="5">
    <source>
        <dbReference type="ARBA" id="ARBA00022840"/>
    </source>
</evidence>
<keyword evidence="7" id="KW-0378">Hydrolase</keyword>
<dbReference type="EMBL" id="LT899436">
    <property type="protein sequence ID" value="SNR15854.1"/>
    <property type="molecule type" value="Genomic_DNA"/>
</dbReference>
<feature type="domain" description="ABC transporter" evidence="6">
    <location>
        <begin position="91"/>
        <end position="324"/>
    </location>
</feature>
<evidence type="ECO:0000256" key="3">
    <source>
        <dbReference type="ARBA" id="ARBA00022458"/>
    </source>
</evidence>
<accession>A0A238UBI9</accession>
<keyword evidence="5" id="KW-0067">ATP-binding</keyword>
<dbReference type="PROSITE" id="PS50893">
    <property type="entry name" value="ABC_TRANSPORTER_2"/>
    <property type="match status" value="1"/>
</dbReference>
<dbReference type="InterPro" id="IPR050763">
    <property type="entry name" value="ABC_transporter_ATP-binding"/>
</dbReference>
<name>A0A238UBI9_9FLAO</name>
<dbReference type="KEGG" id="tje:TJEJU_2161"/>
<dbReference type="Proteomes" id="UP000215214">
    <property type="component" value="Chromosome TJEJU"/>
</dbReference>
<evidence type="ECO:0000256" key="4">
    <source>
        <dbReference type="ARBA" id="ARBA00022741"/>
    </source>
</evidence>
<dbReference type="InterPro" id="IPR027417">
    <property type="entry name" value="P-loop_NTPase"/>
</dbReference>
<evidence type="ECO:0000313" key="8">
    <source>
        <dbReference type="Proteomes" id="UP000215214"/>
    </source>
</evidence>
<dbReference type="GO" id="GO:0005524">
    <property type="term" value="F:ATP binding"/>
    <property type="evidence" value="ECO:0007669"/>
    <property type="project" value="UniProtKB-KW"/>
</dbReference>
<dbReference type="GO" id="GO:0016887">
    <property type="term" value="F:ATP hydrolysis activity"/>
    <property type="evidence" value="ECO:0007669"/>
    <property type="project" value="InterPro"/>
</dbReference>
<proteinExistence type="inferred from homology"/>
<evidence type="ECO:0000256" key="2">
    <source>
        <dbReference type="ARBA" id="ARBA00022448"/>
    </source>
</evidence>
<gene>
    <name evidence="7" type="ORF">TJEJU_2161</name>
</gene>
<dbReference type="PANTHER" id="PTHR42711">
    <property type="entry name" value="ABC TRANSPORTER ATP-BINDING PROTEIN"/>
    <property type="match status" value="1"/>
</dbReference>
<evidence type="ECO:0000313" key="7">
    <source>
        <dbReference type="EMBL" id="SNR15854.1"/>
    </source>
</evidence>
<dbReference type="SMART" id="SM00382">
    <property type="entry name" value="AAA"/>
    <property type="match status" value="1"/>
</dbReference>
<organism evidence="7 8">
    <name type="scientific">Tenacibaculum jejuense</name>
    <dbReference type="NCBI Taxonomy" id="584609"/>
    <lineage>
        <taxon>Bacteria</taxon>
        <taxon>Pseudomonadati</taxon>
        <taxon>Bacteroidota</taxon>
        <taxon>Flavobacteriia</taxon>
        <taxon>Flavobacteriales</taxon>
        <taxon>Flavobacteriaceae</taxon>
        <taxon>Tenacibaculum</taxon>
    </lineage>
</organism>
<evidence type="ECO:0000256" key="1">
    <source>
        <dbReference type="ARBA" id="ARBA00005417"/>
    </source>
</evidence>
<evidence type="ECO:0000259" key="6">
    <source>
        <dbReference type="PROSITE" id="PS50893"/>
    </source>
</evidence>